<dbReference type="NCBIfam" id="TIGR00005">
    <property type="entry name" value="rluA_subfam"/>
    <property type="match status" value="1"/>
</dbReference>
<dbReference type="PANTHER" id="PTHR21600:SF87">
    <property type="entry name" value="RNA PSEUDOURIDYLATE SYNTHASE DOMAIN-CONTAINING PROTEIN 1"/>
    <property type="match status" value="1"/>
</dbReference>
<reference evidence="5 6" key="1">
    <citation type="submission" date="2015-07" db="EMBL/GenBank/DDBJ databases">
        <title>Isolation and Genomic Characterization of a Novel Halophilic Metal-Reducing Deltaproteobacterium from the Deep Subsurface.</title>
        <authorList>
            <person name="Badalamenti J.P."/>
            <person name="Summers Z.M."/>
            <person name="Gralnick J.A."/>
            <person name="Bond D.R."/>
        </authorList>
    </citation>
    <scope>NUCLEOTIDE SEQUENCE [LARGE SCALE GENOMIC DNA]</scope>
    <source>
        <strain evidence="5 6">WTL</strain>
    </source>
</reference>
<dbReference type="RefSeq" id="WP_053550427.1">
    <property type="nucleotide sequence ID" value="NZ_CP010802.1"/>
</dbReference>
<dbReference type="InterPro" id="IPR006225">
    <property type="entry name" value="PsdUridine_synth_RluC/D"/>
</dbReference>
<dbReference type="CDD" id="cd02869">
    <property type="entry name" value="PseudoU_synth_RluA_like"/>
    <property type="match status" value="1"/>
</dbReference>
<dbReference type="EC" id="5.4.99.-" evidence="3"/>
<evidence type="ECO:0000256" key="3">
    <source>
        <dbReference type="RuleBase" id="RU362028"/>
    </source>
</evidence>
<keyword evidence="3" id="KW-0413">Isomerase</keyword>
<evidence type="ECO:0000313" key="5">
    <source>
        <dbReference type="EMBL" id="ALC16308.1"/>
    </source>
</evidence>
<dbReference type="InterPro" id="IPR006224">
    <property type="entry name" value="PsdUridine_synth_RluA-like_CS"/>
</dbReference>
<evidence type="ECO:0000256" key="2">
    <source>
        <dbReference type="PIRSR" id="PIRSR606225-1"/>
    </source>
</evidence>
<dbReference type="PROSITE" id="PS01129">
    <property type="entry name" value="PSI_RLU"/>
    <property type="match status" value="1"/>
</dbReference>
<dbReference type="Pfam" id="PF00849">
    <property type="entry name" value="PseudoU_synth_2"/>
    <property type="match status" value="1"/>
</dbReference>
<dbReference type="Gene3D" id="3.30.2350.10">
    <property type="entry name" value="Pseudouridine synthase"/>
    <property type="match status" value="1"/>
</dbReference>
<evidence type="ECO:0000256" key="1">
    <source>
        <dbReference type="ARBA" id="ARBA00010876"/>
    </source>
</evidence>
<feature type="domain" description="Pseudouridine synthase RsuA/RluA-like" evidence="4">
    <location>
        <begin position="88"/>
        <end position="236"/>
    </location>
</feature>
<accession>A0A0M4D0X5</accession>
<dbReference type="PATRIC" id="fig|1603606.3.peg.1665"/>
<dbReference type="AlphaFoldDB" id="A0A0M4D0X5"/>
<dbReference type="STRING" id="1603606.DSOUD_1529"/>
<dbReference type="PANTHER" id="PTHR21600">
    <property type="entry name" value="MITOCHONDRIAL RNA PSEUDOURIDINE SYNTHASE"/>
    <property type="match status" value="1"/>
</dbReference>
<dbReference type="KEGG" id="des:DSOUD_1529"/>
<dbReference type="GO" id="GO:0000455">
    <property type="term" value="P:enzyme-directed rRNA pseudouridine synthesis"/>
    <property type="evidence" value="ECO:0007669"/>
    <property type="project" value="TreeGrafter"/>
</dbReference>
<dbReference type="InterPro" id="IPR006145">
    <property type="entry name" value="PsdUridine_synth_RsuA/RluA"/>
</dbReference>
<comment type="catalytic activity">
    <reaction evidence="3">
        <text>a uridine in RNA = a pseudouridine in RNA</text>
        <dbReference type="Rhea" id="RHEA:48348"/>
        <dbReference type="Rhea" id="RHEA-COMP:12068"/>
        <dbReference type="Rhea" id="RHEA-COMP:12069"/>
        <dbReference type="ChEBI" id="CHEBI:65314"/>
        <dbReference type="ChEBI" id="CHEBI:65315"/>
    </reaction>
</comment>
<sequence length="310" mass="34754">MNVSSKVPVPFNGLSVLEYLSTRFAYLSEATWSQYLRDGRISCQGVLLDVTCPVARGDTIRCELPDFEAPIVNFDYTIVYEDEWLLGINKPAGLRVHSGGKFVHANLIYHLRHVHEPPYPEANLVNRLDADTSGLVLLARDKSVLSQLMRQFAEGLVGKRYLAVVAGRPTPGHGTIDLPLGPVQDSRVPRFGVDRAEGKTALTHYKTVRELSRDFTLLELHPETGRTHQLRVHLAAMGHPIAGDALYTMNDDDYLRFRRTPQPQSILQRQALHSHQLEFFHPRLQTTCTLTAPLAPDLAEFIGSTEAIDR</sequence>
<evidence type="ECO:0000259" key="4">
    <source>
        <dbReference type="Pfam" id="PF00849"/>
    </source>
</evidence>
<comment type="similarity">
    <text evidence="1 3">Belongs to the pseudouridine synthase RluA family.</text>
</comment>
<name>A0A0M4D0X5_9BACT</name>
<dbReference type="InterPro" id="IPR020103">
    <property type="entry name" value="PsdUridine_synth_cat_dom_sf"/>
</dbReference>
<keyword evidence="6" id="KW-1185">Reference proteome</keyword>
<evidence type="ECO:0000313" key="6">
    <source>
        <dbReference type="Proteomes" id="UP000057158"/>
    </source>
</evidence>
<dbReference type="SUPFAM" id="SSF55120">
    <property type="entry name" value="Pseudouridine synthase"/>
    <property type="match status" value="1"/>
</dbReference>
<proteinExistence type="inferred from homology"/>
<dbReference type="GO" id="GO:0009982">
    <property type="term" value="F:pseudouridine synthase activity"/>
    <property type="evidence" value="ECO:0007669"/>
    <property type="project" value="InterPro"/>
</dbReference>
<dbReference type="InterPro" id="IPR050188">
    <property type="entry name" value="RluA_PseudoU_synthase"/>
</dbReference>
<protein>
    <recommendedName>
        <fullName evidence="3">Pseudouridine synthase</fullName>
        <ecNumber evidence="3">5.4.99.-</ecNumber>
    </recommendedName>
</protein>
<organism evidence="5 6">
    <name type="scientific">Desulfuromonas soudanensis</name>
    <dbReference type="NCBI Taxonomy" id="1603606"/>
    <lineage>
        <taxon>Bacteria</taxon>
        <taxon>Pseudomonadati</taxon>
        <taxon>Thermodesulfobacteriota</taxon>
        <taxon>Desulfuromonadia</taxon>
        <taxon>Desulfuromonadales</taxon>
        <taxon>Desulfuromonadaceae</taxon>
        <taxon>Desulfuromonas</taxon>
    </lineage>
</organism>
<feature type="active site" evidence="2">
    <location>
        <position position="129"/>
    </location>
</feature>
<dbReference type="Proteomes" id="UP000057158">
    <property type="component" value="Chromosome"/>
</dbReference>
<dbReference type="GO" id="GO:0003723">
    <property type="term" value="F:RNA binding"/>
    <property type="evidence" value="ECO:0007669"/>
    <property type="project" value="InterPro"/>
</dbReference>
<comment type="function">
    <text evidence="3">Responsible for synthesis of pseudouridine from uracil.</text>
</comment>
<dbReference type="GO" id="GO:0140098">
    <property type="term" value="F:catalytic activity, acting on RNA"/>
    <property type="evidence" value="ECO:0007669"/>
    <property type="project" value="UniProtKB-ARBA"/>
</dbReference>
<dbReference type="EMBL" id="CP010802">
    <property type="protein sequence ID" value="ALC16308.1"/>
    <property type="molecule type" value="Genomic_DNA"/>
</dbReference>
<gene>
    <name evidence="5" type="ORF">DSOUD_1529</name>
</gene>